<keyword evidence="3" id="KW-1185">Reference proteome</keyword>
<evidence type="ECO:0000313" key="1">
    <source>
        <dbReference type="EMBL" id="AIX17276.1"/>
    </source>
</evidence>
<protein>
    <submittedName>
        <fullName evidence="2">Uncharacterized protein</fullName>
    </submittedName>
</protein>
<organism evidence="2 4">
    <name type="scientific">Synechococcus phage ACG-2014b</name>
    <dbReference type="NCBI Taxonomy" id="1493508"/>
    <lineage>
        <taxon>Viruses</taxon>
        <taxon>Duplodnaviria</taxon>
        <taxon>Heunggongvirae</taxon>
        <taxon>Uroviricota</taxon>
        <taxon>Caudoviricetes</taxon>
        <taxon>Pantevenvirales</taxon>
        <taxon>Kyanoviridae</taxon>
        <taxon>Nereusvirus</taxon>
        <taxon>Nereusvirus tusconc4</taxon>
    </lineage>
</organism>
<evidence type="ECO:0000313" key="4">
    <source>
        <dbReference type="Proteomes" id="UP000185341"/>
    </source>
</evidence>
<name>A0A0E3F6P1_9CAUD</name>
<gene>
    <name evidence="1" type="ORF">Syn7803C61_54</name>
    <name evidence="2" type="ORF">Syn7803C91_53</name>
</gene>
<dbReference type="RefSeq" id="YP_009140622.1">
    <property type="nucleotide sequence ID" value="NC_027130.1"/>
</dbReference>
<reference evidence="3 4" key="1">
    <citation type="submission" date="2013-12" db="EMBL/GenBank/DDBJ databases">
        <title>Ecological redundancy of diverse viral populations within a natural community.</title>
        <authorList>
            <person name="Gregory A.C."/>
            <person name="LaButti K."/>
            <person name="Copeland A."/>
            <person name="Woyke T."/>
            <person name="Sullivan M.B."/>
        </authorList>
    </citation>
    <scope>NUCLEOTIDE SEQUENCE [LARGE SCALE GENOMIC DNA]</scope>
    <source>
        <strain evidence="1">Syn7803C61</strain>
        <strain evidence="2">Syn7803C91</strain>
    </source>
</reference>
<sequence length="303" mass="34703">MTDLTKLVKDIETGNRPSNDIDITQFFIKLSNGEYVPDMNTRIQVRNRDRDVDFVERTVNKINKTGDRSNLSTLTTVFFPKTNVVKLLNGNHTAEIELLLGLRKALANSINFDTELGGKMSLARRLGNLLNREEVERNSTSSDDVRGELYAIMDERIAEGKDAKPSEDELQELIDLYPFVSRLTIGQWISYHAQGGSRRSPLKSYSGEELKQQKEFYTKQRKYRDYVILAPRTLGAWESTGVAQSFIQCKNENKTKVLVPFYCASVAESEKLEKGEDVKIENFYRELGEHFNLTFEVDFLSCE</sequence>
<dbReference type="Proteomes" id="UP000185341">
    <property type="component" value="Segment"/>
</dbReference>
<dbReference type="EMBL" id="KJ019040">
    <property type="protein sequence ID" value="AIX17276.1"/>
    <property type="molecule type" value="Genomic_DNA"/>
</dbReference>
<evidence type="ECO:0000313" key="2">
    <source>
        <dbReference type="EMBL" id="AIX21956.1"/>
    </source>
</evidence>
<dbReference type="Proteomes" id="UP000185335">
    <property type="component" value="Segment"/>
</dbReference>
<accession>A0A0E3F6P1</accession>
<proteinExistence type="predicted"/>
<dbReference type="KEGG" id="vg:24405198"/>
<evidence type="ECO:0000313" key="3">
    <source>
        <dbReference type="Proteomes" id="UP000185335"/>
    </source>
</evidence>
<dbReference type="EMBL" id="KJ019060">
    <property type="protein sequence ID" value="AIX21956.1"/>
    <property type="molecule type" value="Genomic_DNA"/>
</dbReference>